<dbReference type="EMBL" id="MZ089771">
    <property type="protein sequence ID" value="QXN75107.1"/>
    <property type="molecule type" value="Genomic_DNA"/>
</dbReference>
<accession>A0A8F5MIV7</accession>
<name>A0A8F5MIV7_9VIRU</name>
<organism evidence="1">
    <name type="scientific">Microvirus mar25</name>
    <dbReference type="NCBI Taxonomy" id="2851158"/>
    <lineage>
        <taxon>Viruses</taxon>
        <taxon>Monodnaviria</taxon>
        <taxon>Sangervirae</taxon>
        <taxon>Phixviricota</taxon>
        <taxon>Malgrandaviricetes</taxon>
        <taxon>Petitvirales</taxon>
        <taxon>Microviridae</taxon>
    </lineage>
</organism>
<reference evidence="1" key="1">
    <citation type="submission" date="2021-04" db="EMBL/GenBank/DDBJ databases">
        <title>Genomes of microviruses identified in yellow-bellied marmot fecal samples.</title>
        <authorList>
            <person name="Varsani A."/>
            <person name="Kraberger S."/>
            <person name="Chatterjee A."/>
            <person name="Richet C."/>
            <person name="Fontenele R.S."/>
            <person name="Schmidlin K."/>
            <person name="Blumstein D.T."/>
        </authorList>
    </citation>
    <scope>NUCLEOTIDE SEQUENCE</scope>
    <source>
        <strain evidence="1">Mar25</strain>
    </source>
</reference>
<dbReference type="InterPro" id="IPR046781">
    <property type="entry name" value="Phage_ORF5"/>
</dbReference>
<dbReference type="Pfam" id="PF20577">
    <property type="entry name" value="Phage_ORF5"/>
    <property type="match status" value="1"/>
</dbReference>
<sequence>MLEIYSIRDALIGFGPVLLEQNRACAVRNFTDLVNTNTQLPVRDYSLFYLGSYNFHTGIISPVDNPEFVCDACSVLDPVAKGGSSDETQQSE</sequence>
<protein>
    <submittedName>
        <fullName evidence="1">Nonstructural protein</fullName>
    </submittedName>
</protein>
<evidence type="ECO:0000313" key="1">
    <source>
        <dbReference type="EMBL" id="QXN75107.1"/>
    </source>
</evidence>
<proteinExistence type="predicted"/>